<sequence>MHSARRWIACLLLGLTGTAAWAGSYTQYLQDLAWRESRHRLSERAGSHIGLFQMGTAALIDAGYMNASGQWTGKNGATSAAAFLSSAAIQTQAVHDYNQVQWAWIERNHLDSYIGQTINGVEITASGLLAAAHLVGRAGLSCYLAGNYCNAAGVTLRDGVPVDGFGTPVTEYLSQFGGHDLGLDNAAAPAVAYSDDYSPGYGSLSGAGSSSGSDSEGTGGAAVGSSGVAVYDAQEAFALGSGFSVSGLASVLGALGTAISLCLGAWMILGNLQAVANGRLRWGAFGGRLVRTLVLVTLFAWAFQT</sequence>
<feature type="transmembrane region" description="Helical" evidence="1">
    <location>
        <begin position="282"/>
        <end position="303"/>
    </location>
</feature>
<keyword evidence="1" id="KW-0812">Transmembrane</keyword>
<organism evidence="3 4">
    <name type="scientific">Plasticicumulans acidivorans</name>
    <dbReference type="NCBI Taxonomy" id="886464"/>
    <lineage>
        <taxon>Bacteria</taxon>
        <taxon>Pseudomonadati</taxon>
        <taxon>Pseudomonadota</taxon>
        <taxon>Gammaproteobacteria</taxon>
        <taxon>Candidatus Competibacteraceae</taxon>
        <taxon>Plasticicumulans</taxon>
    </lineage>
</organism>
<feature type="transmembrane region" description="Helical" evidence="1">
    <location>
        <begin position="248"/>
        <end position="270"/>
    </location>
</feature>
<reference evidence="3 4" key="1">
    <citation type="submission" date="2018-05" db="EMBL/GenBank/DDBJ databases">
        <title>Genomic Encyclopedia of Type Strains, Phase IV (KMG-IV): sequencing the most valuable type-strain genomes for metagenomic binning, comparative biology and taxonomic classification.</title>
        <authorList>
            <person name="Goeker M."/>
        </authorList>
    </citation>
    <scope>NUCLEOTIDE SEQUENCE [LARGE SCALE GENOMIC DNA]</scope>
    <source>
        <strain evidence="3 4">DSM 23606</strain>
    </source>
</reference>
<feature type="chain" id="PRO_5016437518" description="Integrating conjugative element protein (TIGR03758 family)" evidence="2">
    <location>
        <begin position="23"/>
        <end position="305"/>
    </location>
</feature>
<accession>A0A317MQ16</accession>
<dbReference type="Proteomes" id="UP000246569">
    <property type="component" value="Unassembled WGS sequence"/>
</dbReference>
<protein>
    <recommendedName>
        <fullName evidence="5">Integrating conjugative element protein (TIGR03758 family)</fullName>
    </recommendedName>
</protein>
<dbReference type="EMBL" id="QGTJ01000020">
    <property type="protein sequence ID" value="PWV58314.1"/>
    <property type="molecule type" value="Genomic_DNA"/>
</dbReference>
<dbReference type="RefSeq" id="WP_110020667.1">
    <property type="nucleotide sequence ID" value="NZ_QGTJ01000020.1"/>
</dbReference>
<keyword evidence="4" id="KW-1185">Reference proteome</keyword>
<evidence type="ECO:0000313" key="4">
    <source>
        <dbReference type="Proteomes" id="UP000246569"/>
    </source>
</evidence>
<keyword evidence="1" id="KW-1133">Transmembrane helix</keyword>
<gene>
    <name evidence="3" type="ORF">C7443_1205</name>
</gene>
<keyword evidence="2" id="KW-0732">Signal</keyword>
<comment type="caution">
    <text evidence="3">The sequence shown here is derived from an EMBL/GenBank/DDBJ whole genome shotgun (WGS) entry which is preliminary data.</text>
</comment>
<evidence type="ECO:0000313" key="3">
    <source>
        <dbReference type="EMBL" id="PWV58314.1"/>
    </source>
</evidence>
<feature type="signal peptide" evidence="2">
    <location>
        <begin position="1"/>
        <end position="22"/>
    </location>
</feature>
<evidence type="ECO:0000256" key="1">
    <source>
        <dbReference type="SAM" id="Phobius"/>
    </source>
</evidence>
<evidence type="ECO:0008006" key="5">
    <source>
        <dbReference type="Google" id="ProtNLM"/>
    </source>
</evidence>
<proteinExistence type="predicted"/>
<keyword evidence="1" id="KW-0472">Membrane</keyword>
<dbReference type="AlphaFoldDB" id="A0A317MQ16"/>
<evidence type="ECO:0000256" key="2">
    <source>
        <dbReference type="SAM" id="SignalP"/>
    </source>
</evidence>
<dbReference type="OrthoDB" id="480426at2"/>
<name>A0A317MQ16_9GAMM</name>